<dbReference type="InterPro" id="IPR036291">
    <property type="entry name" value="NAD(P)-bd_dom_sf"/>
</dbReference>
<keyword evidence="3" id="KW-1185">Reference proteome</keyword>
<comment type="caution">
    <text evidence="2">The sequence shown here is derived from an EMBL/GenBank/DDBJ whole genome shotgun (WGS) entry which is preliminary data.</text>
</comment>
<dbReference type="Pfam" id="PF01370">
    <property type="entry name" value="Epimerase"/>
    <property type="match status" value="1"/>
</dbReference>
<feature type="domain" description="NAD-dependent epimerase/dehydratase" evidence="1">
    <location>
        <begin position="5"/>
        <end position="199"/>
    </location>
</feature>
<sequence length="301" mass="33243">MGKRIVVTGGSGKAGRHIIQYLLSQGHQVLNLDLAPLSKDLSDRVHTVKVDLTDGGQVYSALLSHFRLTEPFREPVNDAPDAVIHLGGIARNMVVPDNETFRVNTLGAYNVVEASCRLGIKKIILASSVCVYGVTYAEGDVDFPSFPVDELINPKPMDVYSLSKLCAENVARGFAAKFGIDIYALRIGAVVAPDEYQGRFESYVNEPGKWKAHGWSYVDARDLGKMCALAVEKDSLGFQVFNATNDDITNTNITTSFLQKQCPKALFTRNIGASEAPMSNQKIKKLLGFKEDHNWKRYYHP</sequence>
<dbReference type="EMBL" id="JAGMUU010000011">
    <property type="protein sequence ID" value="KAH7142891.1"/>
    <property type="molecule type" value="Genomic_DNA"/>
</dbReference>
<proteinExistence type="predicted"/>
<accession>A0A9P9ERZ0</accession>
<organism evidence="2 3">
    <name type="scientific">Dactylonectria estremocensis</name>
    <dbReference type="NCBI Taxonomy" id="1079267"/>
    <lineage>
        <taxon>Eukaryota</taxon>
        <taxon>Fungi</taxon>
        <taxon>Dikarya</taxon>
        <taxon>Ascomycota</taxon>
        <taxon>Pezizomycotina</taxon>
        <taxon>Sordariomycetes</taxon>
        <taxon>Hypocreomycetidae</taxon>
        <taxon>Hypocreales</taxon>
        <taxon>Nectriaceae</taxon>
        <taxon>Dactylonectria</taxon>
    </lineage>
</organism>
<protein>
    <recommendedName>
        <fullName evidence="1">NAD-dependent epimerase/dehydratase domain-containing protein</fullName>
    </recommendedName>
</protein>
<gene>
    <name evidence="2" type="ORF">B0J13DRAFT_51496</name>
</gene>
<evidence type="ECO:0000259" key="1">
    <source>
        <dbReference type="Pfam" id="PF01370"/>
    </source>
</evidence>
<dbReference type="OrthoDB" id="202470at2759"/>
<dbReference type="Proteomes" id="UP000717696">
    <property type="component" value="Unassembled WGS sequence"/>
</dbReference>
<dbReference type="SUPFAM" id="SSF51735">
    <property type="entry name" value="NAD(P)-binding Rossmann-fold domains"/>
    <property type="match status" value="1"/>
</dbReference>
<name>A0A9P9ERZ0_9HYPO</name>
<dbReference type="InterPro" id="IPR001509">
    <property type="entry name" value="Epimerase_deHydtase"/>
</dbReference>
<dbReference type="AlphaFoldDB" id="A0A9P9ERZ0"/>
<dbReference type="Gene3D" id="3.40.50.720">
    <property type="entry name" value="NAD(P)-binding Rossmann-like Domain"/>
    <property type="match status" value="1"/>
</dbReference>
<reference evidence="2" key="1">
    <citation type="journal article" date="2021" name="Nat. Commun.">
        <title>Genetic determinants of endophytism in the Arabidopsis root mycobiome.</title>
        <authorList>
            <person name="Mesny F."/>
            <person name="Miyauchi S."/>
            <person name="Thiergart T."/>
            <person name="Pickel B."/>
            <person name="Atanasova L."/>
            <person name="Karlsson M."/>
            <person name="Huettel B."/>
            <person name="Barry K.W."/>
            <person name="Haridas S."/>
            <person name="Chen C."/>
            <person name="Bauer D."/>
            <person name="Andreopoulos W."/>
            <person name="Pangilinan J."/>
            <person name="LaButti K."/>
            <person name="Riley R."/>
            <person name="Lipzen A."/>
            <person name="Clum A."/>
            <person name="Drula E."/>
            <person name="Henrissat B."/>
            <person name="Kohler A."/>
            <person name="Grigoriev I.V."/>
            <person name="Martin F.M."/>
            <person name="Hacquard S."/>
        </authorList>
    </citation>
    <scope>NUCLEOTIDE SEQUENCE</scope>
    <source>
        <strain evidence="2">MPI-CAGE-AT-0021</strain>
    </source>
</reference>
<evidence type="ECO:0000313" key="3">
    <source>
        <dbReference type="Proteomes" id="UP000717696"/>
    </source>
</evidence>
<dbReference type="PANTHER" id="PTHR43103">
    <property type="entry name" value="NUCLEOSIDE-DIPHOSPHATE-SUGAR EPIMERASE"/>
    <property type="match status" value="1"/>
</dbReference>
<dbReference type="PANTHER" id="PTHR43103:SF6">
    <property type="entry name" value="PUTATIVE-RELATED"/>
    <property type="match status" value="1"/>
</dbReference>
<evidence type="ECO:0000313" key="2">
    <source>
        <dbReference type="EMBL" id="KAH7142891.1"/>
    </source>
</evidence>